<name>A0ABN8DTL9_9VIBR</name>
<dbReference type="EMBL" id="CAKLDI010000001">
    <property type="protein sequence ID" value="CAH0533140.1"/>
    <property type="molecule type" value="Genomic_DNA"/>
</dbReference>
<feature type="chain" id="PRO_5046531703" description="DUF2780 domain-containing protein" evidence="1">
    <location>
        <begin position="28"/>
        <end position="163"/>
    </location>
</feature>
<proteinExistence type="predicted"/>
<dbReference type="InterPro" id="IPR021302">
    <property type="entry name" value="DUF2780_VcgC/VcgE"/>
</dbReference>
<feature type="signal peptide" evidence="1">
    <location>
        <begin position="1"/>
        <end position="27"/>
    </location>
</feature>
<keyword evidence="1" id="KW-0732">Signal</keyword>
<dbReference type="PROSITE" id="PS51257">
    <property type="entry name" value="PROKAR_LIPOPROTEIN"/>
    <property type="match status" value="1"/>
</dbReference>
<accession>A0ABN8DTL9</accession>
<protein>
    <recommendedName>
        <fullName evidence="4">DUF2780 domain-containing protein</fullName>
    </recommendedName>
</protein>
<dbReference type="Proteomes" id="UP000838672">
    <property type="component" value="Unassembled WGS sequence"/>
</dbReference>
<sequence length="163" mass="16354">MKTRVYFIALMVATLLGCQSTSGSSNADSDSGYGALAGTALTTAMQAWGAQGASNPLADTIQQATNVSNEQAVGGLGSLLALAQNSLGSEQNSELSSLIPGYGALESTGLTSLVTNNSSLNSAFSALGLDPSMVSTFAPLIINGLKAQGASSSLLSSLTSLWQ</sequence>
<organism evidence="2 3">
    <name type="scientific">Vibrio stylophorae</name>
    <dbReference type="NCBI Taxonomy" id="659351"/>
    <lineage>
        <taxon>Bacteria</taxon>
        <taxon>Pseudomonadati</taxon>
        <taxon>Pseudomonadota</taxon>
        <taxon>Gammaproteobacteria</taxon>
        <taxon>Vibrionales</taxon>
        <taxon>Vibrionaceae</taxon>
        <taxon>Vibrio</taxon>
    </lineage>
</organism>
<evidence type="ECO:0000313" key="2">
    <source>
        <dbReference type="EMBL" id="CAH0533140.1"/>
    </source>
</evidence>
<dbReference type="Pfam" id="PF11075">
    <property type="entry name" value="DUF2780"/>
    <property type="match status" value="1"/>
</dbReference>
<comment type="caution">
    <text evidence="2">The sequence shown here is derived from an EMBL/GenBank/DDBJ whole genome shotgun (WGS) entry which is preliminary data.</text>
</comment>
<evidence type="ECO:0000256" key="1">
    <source>
        <dbReference type="SAM" id="SignalP"/>
    </source>
</evidence>
<dbReference type="RefSeq" id="WP_237465393.1">
    <property type="nucleotide sequence ID" value="NZ_CAKLDI010000001.1"/>
</dbReference>
<evidence type="ECO:0008006" key="4">
    <source>
        <dbReference type="Google" id="ProtNLM"/>
    </source>
</evidence>
<keyword evidence="3" id="KW-1185">Reference proteome</keyword>
<reference evidence="2" key="1">
    <citation type="submission" date="2021-11" db="EMBL/GenBank/DDBJ databases">
        <authorList>
            <person name="Rodrigo-Torres L."/>
            <person name="Arahal R. D."/>
            <person name="Lucena T."/>
        </authorList>
    </citation>
    <scope>NUCLEOTIDE SEQUENCE</scope>
    <source>
        <strain evidence="2">CECT 7929</strain>
    </source>
</reference>
<gene>
    <name evidence="2" type="ORF">VST7929_01001</name>
</gene>
<evidence type="ECO:0000313" key="3">
    <source>
        <dbReference type="Proteomes" id="UP000838672"/>
    </source>
</evidence>